<evidence type="ECO:0000313" key="2">
    <source>
        <dbReference type="Proteomes" id="UP000308600"/>
    </source>
</evidence>
<gene>
    <name evidence="1" type="ORF">BDN72DRAFT_965897</name>
</gene>
<name>A0ACD3A2B1_9AGAR</name>
<dbReference type="Proteomes" id="UP000308600">
    <property type="component" value="Unassembled WGS sequence"/>
</dbReference>
<dbReference type="EMBL" id="ML208858">
    <property type="protein sequence ID" value="TFK59958.1"/>
    <property type="molecule type" value="Genomic_DNA"/>
</dbReference>
<evidence type="ECO:0000313" key="1">
    <source>
        <dbReference type="EMBL" id="TFK59958.1"/>
    </source>
</evidence>
<accession>A0ACD3A2B1</accession>
<protein>
    <submittedName>
        <fullName evidence="1">Uncharacterized protein</fullName>
    </submittedName>
</protein>
<organism evidence="1 2">
    <name type="scientific">Pluteus cervinus</name>
    <dbReference type="NCBI Taxonomy" id="181527"/>
    <lineage>
        <taxon>Eukaryota</taxon>
        <taxon>Fungi</taxon>
        <taxon>Dikarya</taxon>
        <taxon>Basidiomycota</taxon>
        <taxon>Agaricomycotina</taxon>
        <taxon>Agaricomycetes</taxon>
        <taxon>Agaricomycetidae</taxon>
        <taxon>Agaricales</taxon>
        <taxon>Pluteineae</taxon>
        <taxon>Pluteaceae</taxon>
        <taxon>Pluteus</taxon>
    </lineage>
</organism>
<sequence>MQNATIVSDILVLGQLNILRIHDPRSARDCHRELIRLFGTLPYLEHLEIHIYHGIMEEFLKAITTTGLDCPMAFPALKQLGQVVEWEIQILRPFLEYRRIHGREITTLIFPRREGYYQDTKMMDQLKGITETRVADSFPYSHWNQAGSLSTNFRTWRVD</sequence>
<keyword evidence="2" id="KW-1185">Reference proteome</keyword>
<proteinExistence type="predicted"/>
<reference evidence="1 2" key="1">
    <citation type="journal article" date="2019" name="Nat. Ecol. Evol.">
        <title>Megaphylogeny resolves global patterns of mushroom evolution.</title>
        <authorList>
            <person name="Varga T."/>
            <person name="Krizsan K."/>
            <person name="Foldi C."/>
            <person name="Dima B."/>
            <person name="Sanchez-Garcia M."/>
            <person name="Sanchez-Ramirez S."/>
            <person name="Szollosi G.J."/>
            <person name="Szarkandi J.G."/>
            <person name="Papp V."/>
            <person name="Albert L."/>
            <person name="Andreopoulos W."/>
            <person name="Angelini C."/>
            <person name="Antonin V."/>
            <person name="Barry K.W."/>
            <person name="Bougher N.L."/>
            <person name="Buchanan P."/>
            <person name="Buyck B."/>
            <person name="Bense V."/>
            <person name="Catcheside P."/>
            <person name="Chovatia M."/>
            <person name="Cooper J."/>
            <person name="Damon W."/>
            <person name="Desjardin D."/>
            <person name="Finy P."/>
            <person name="Geml J."/>
            <person name="Haridas S."/>
            <person name="Hughes K."/>
            <person name="Justo A."/>
            <person name="Karasinski D."/>
            <person name="Kautmanova I."/>
            <person name="Kiss B."/>
            <person name="Kocsube S."/>
            <person name="Kotiranta H."/>
            <person name="LaButti K.M."/>
            <person name="Lechner B.E."/>
            <person name="Liimatainen K."/>
            <person name="Lipzen A."/>
            <person name="Lukacs Z."/>
            <person name="Mihaltcheva S."/>
            <person name="Morgado L.N."/>
            <person name="Niskanen T."/>
            <person name="Noordeloos M.E."/>
            <person name="Ohm R.A."/>
            <person name="Ortiz-Santana B."/>
            <person name="Ovrebo C."/>
            <person name="Racz N."/>
            <person name="Riley R."/>
            <person name="Savchenko A."/>
            <person name="Shiryaev A."/>
            <person name="Soop K."/>
            <person name="Spirin V."/>
            <person name="Szebenyi C."/>
            <person name="Tomsovsky M."/>
            <person name="Tulloss R.E."/>
            <person name="Uehling J."/>
            <person name="Grigoriev I.V."/>
            <person name="Vagvolgyi C."/>
            <person name="Papp T."/>
            <person name="Martin F.M."/>
            <person name="Miettinen O."/>
            <person name="Hibbett D.S."/>
            <person name="Nagy L.G."/>
        </authorList>
    </citation>
    <scope>NUCLEOTIDE SEQUENCE [LARGE SCALE GENOMIC DNA]</scope>
    <source>
        <strain evidence="1 2">NL-1719</strain>
    </source>
</reference>